<accession>A0ABR4CQ23</accession>
<sequence>MRNTCSVDTFPKVASCNLALSTVFATDNSSLPITIPYTARRAQFLQAPSERSWSFQFRGLSTQQIIAETLRLYPSTARIFTQEDDGSTCEVQ</sequence>
<evidence type="ECO:0000313" key="2">
    <source>
        <dbReference type="Proteomes" id="UP001595075"/>
    </source>
</evidence>
<evidence type="ECO:0000313" key="1">
    <source>
        <dbReference type="EMBL" id="KAL2072056.1"/>
    </source>
</evidence>
<comment type="caution">
    <text evidence="1">The sequence shown here is derived from an EMBL/GenBank/DDBJ whole genome shotgun (WGS) entry which is preliminary data.</text>
</comment>
<dbReference type="EMBL" id="JAZHXI010000004">
    <property type="protein sequence ID" value="KAL2072056.1"/>
    <property type="molecule type" value="Genomic_DNA"/>
</dbReference>
<proteinExistence type="predicted"/>
<name>A0ABR4CQ23_9HELO</name>
<protein>
    <submittedName>
        <fullName evidence="1">Uncharacterized protein</fullName>
    </submittedName>
</protein>
<reference evidence="1 2" key="1">
    <citation type="journal article" date="2024" name="Commun. Biol.">
        <title>Comparative genomic analysis of thermophilic fungi reveals convergent evolutionary adaptations and gene losses.</title>
        <authorList>
            <person name="Steindorff A.S."/>
            <person name="Aguilar-Pontes M.V."/>
            <person name="Robinson A.J."/>
            <person name="Andreopoulos B."/>
            <person name="LaButti K."/>
            <person name="Kuo A."/>
            <person name="Mondo S."/>
            <person name="Riley R."/>
            <person name="Otillar R."/>
            <person name="Haridas S."/>
            <person name="Lipzen A."/>
            <person name="Grimwood J."/>
            <person name="Schmutz J."/>
            <person name="Clum A."/>
            <person name="Reid I.D."/>
            <person name="Moisan M.C."/>
            <person name="Butler G."/>
            <person name="Nguyen T.T.M."/>
            <person name="Dewar K."/>
            <person name="Conant G."/>
            <person name="Drula E."/>
            <person name="Henrissat B."/>
            <person name="Hansel C."/>
            <person name="Singer S."/>
            <person name="Hutchinson M.I."/>
            <person name="de Vries R.P."/>
            <person name="Natvig D.O."/>
            <person name="Powell A.J."/>
            <person name="Tsang A."/>
            <person name="Grigoriev I.V."/>
        </authorList>
    </citation>
    <scope>NUCLEOTIDE SEQUENCE [LARGE SCALE GENOMIC DNA]</scope>
    <source>
        <strain evidence="1 2">CBS 494.80</strain>
    </source>
</reference>
<keyword evidence="2" id="KW-1185">Reference proteome</keyword>
<gene>
    <name evidence="1" type="ORF">VTL71DRAFT_11399</name>
</gene>
<organism evidence="1 2">
    <name type="scientific">Oculimacula yallundae</name>
    <dbReference type="NCBI Taxonomy" id="86028"/>
    <lineage>
        <taxon>Eukaryota</taxon>
        <taxon>Fungi</taxon>
        <taxon>Dikarya</taxon>
        <taxon>Ascomycota</taxon>
        <taxon>Pezizomycotina</taxon>
        <taxon>Leotiomycetes</taxon>
        <taxon>Helotiales</taxon>
        <taxon>Ploettnerulaceae</taxon>
        <taxon>Oculimacula</taxon>
    </lineage>
</organism>
<dbReference type="Proteomes" id="UP001595075">
    <property type="component" value="Unassembled WGS sequence"/>
</dbReference>